<dbReference type="EMBL" id="DUFJ01000089">
    <property type="protein sequence ID" value="HIH33392.1"/>
    <property type="molecule type" value="Genomic_DNA"/>
</dbReference>
<name>A0A7J4KTY6_9ARCH</name>
<protein>
    <submittedName>
        <fullName evidence="2">Class III signal peptide-containing protein</fullName>
    </submittedName>
</protein>
<organism evidence="2 3">
    <name type="scientific">Candidatus Iainarchaeum sp</name>
    <dbReference type="NCBI Taxonomy" id="3101447"/>
    <lineage>
        <taxon>Archaea</taxon>
        <taxon>Candidatus Iainarchaeota</taxon>
        <taxon>Candidatus Iainarchaeia</taxon>
        <taxon>Candidatus Iainarchaeales</taxon>
        <taxon>Candidatus Iainarchaeaceae</taxon>
        <taxon>Candidatus Iainarchaeum</taxon>
    </lineage>
</organism>
<evidence type="ECO:0000313" key="3">
    <source>
        <dbReference type="Proteomes" id="UP000527315"/>
    </source>
</evidence>
<comment type="caution">
    <text evidence="2">The sequence shown here is derived from an EMBL/GenBank/DDBJ whole genome shotgun (WGS) entry which is preliminary data.</text>
</comment>
<accession>A0A7J4KTY6</accession>
<dbReference type="Pfam" id="PF04021">
    <property type="entry name" value="Class_IIIsignal"/>
    <property type="match status" value="1"/>
</dbReference>
<dbReference type="Proteomes" id="UP000527315">
    <property type="component" value="Unassembled WGS sequence"/>
</dbReference>
<dbReference type="AlphaFoldDB" id="A0A7J4KTY6"/>
<keyword evidence="1" id="KW-0472">Membrane</keyword>
<gene>
    <name evidence="2" type="ORF">HA227_04025</name>
</gene>
<dbReference type="InterPro" id="IPR007166">
    <property type="entry name" value="Class3_signal_pept_motif"/>
</dbReference>
<keyword evidence="1" id="KW-0812">Transmembrane</keyword>
<keyword evidence="1" id="KW-1133">Transmembrane helix</keyword>
<feature type="transmembrane region" description="Helical" evidence="1">
    <location>
        <begin position="12"/>
        <end position="32"/>
    </location>
</feature>
<evidence type="ECO:0000313" key="2">
    <source>
        <dbReference type="EMBL" id="HIH33392.1"/>
    </source>
</evidence>
<proteinExistence type="predicted"/>
<sequence length="353" mass="39366">MKSKNQGSLEYLLLIGGAVIVAAIVISLIISASQEAAKNVKDNLPVSASDEIKILKTQDLKDFLHLAVGNSLIRDDGISSKNYPEFWAVSEQRVAANMVMRGIAENEETVVERGWKGIEFGFSKQEPDGNFYYNPILDSRGITEEDKLEDASFFLEAAGHSISLLQNSSFKNDYAEKIQLLEPKIELSLDWLEANKEALKLKAANAPNRLVFDALAFSLNGRKAVGEEFIQEALSKQSPEGYFIEHGGFDSSYNAVSILKLELYQLYFPSSQIENAIKESMAWEKTRILPSGEVNVEGNTRTGSCQEQVLGECKQVDYPSVALSFHYYAKMFNDPESLEFAEKITDYAVNNLR</sequence>
<reference evidence="3" key="1">
    <citation type="journal article" date="2020" name="bioRxiv">
        <title>A rank-normalized archaeal taxonomy based on genome phylogeny resolves widespread incomplete and uneven classifications.</title>
        <authorList>
            <person name="Rinke C."/>
            <person name="Chuvochina M."/>
            <person name="Mussig A.J."/>
            <person name="Chaumeil P.-A."/>
            <person name="Waite D.W."/>
            <person name="Whitman W.B."/>
            <person name="Parks D.H."/>
            <person name="Hugenholtz P."/>
        </authorList>
    </citation>
    <scope>NUCLEOTIDE SEQUENCE [LARGE SCALE GENOMIC DNA]</scope>
</reference>
<evidence type="ECO:0000256" key="1">
    <source>
        <dbReference type="SAM" id="Phobius"/>
    </source>
</evidence>